<dbReference type="PANTHER" id="PTHR30204:SF97">
    <property type="entry name" value="MERR FAMILY REGULATORY PROTEIN"/>
    <property type="match status" value="1"/>
</dbReference>
<organism evidence="3 4">
    <name type="scientific">Rhodococcus coprophilus</name>
    <dbReference type="NCBI Taxonomy" id="38310"/>
    <lineage>
        <taxon>Bacteria</taxon>
        <taxon>Bacillati</taxon>
        <taxon>Actinomycetota</taxon>
        <taxon>Actinomycetes</taxon>
        <taxon>Mycobacteriales</taxon>
        <taxon>Nocardiaceae</taxon>
        <taxon>Rhodococcus</taxon>
    </lineage>
</organism>
<dbReference type="SMART" id="SM00422">
    <property type="entry name" value="HTH_MERR"/>
    <property type="match status" value="1"/>
</dbReference>
<name>A0A2X4XMW3_9NOCA</name>
<feature type="domain" description="HTH merR-type" evidence="2">
    <location>
        <begin position="7"/>
        <end position="77"/>
    </location>
</feature>
<dbReference type="SUPFAM" id="SSF55136">
    <property type="entry name" value="Probable bacterial effector-binding domain"/>
    <property type="match status" value="1"/>
</dbReference>
<evidence type="ECO:0000259" key="2">
    <source>
        <dbReference type="PROSITE" id="PS50937"/>
    </source>
</evidence>
<dbReference type="GO" id="GO:0003700">
    <property type="term" value="F:DNA-binding transcription factor activity"/>
    <property type="evidence" value="ECO:0007669"/>
    <property type="project" value="InterPro"/>
</dbReference>
<sequence>MTEPVRWMSIGEFARAARLTIKALRYYDREGLLVPARVDPGTGYRFYTPAQLATALRIGLLRRADVSIAAIRVILHDPTRGSEVLAAERARIEREAARAARSFALVDTLGATVATDLPVAVHRIPDRRVLWREATAAAEALEHAAAEAIEAVLARARRLGLDTTAPVVGRYPAALDGEVSFGVGVEIAPGAPVDTGTGSEVVTLPGGVFAGVDFTGAPALLPVAYHALFARLADDGVPVEGAVREYYLADPAEVGEDEMLTRVVHLVPDDYRPGWVRS</sequence>
<dbReference type="InterPro" id="IPR000551">
    <property type="entry name" value="MerR-type_HTH_dom"/>
</dbReference>
<dbReference type="STRING" id="1219011.GCA_001895045_01550"/>
<dbReference type="Proteomes" id="UP000249091">
    <property type="component" value="Chromosome 1"/>
</dbReference>
<dbReference type="EMBL" id="LS483468">
    <property type="protein sequence ID" value="SQI38014.1"/>
    <property type="molecule type" value="Genomic_DNA"/>
</dbReference>
<protein>
    <submittedName>
        <fullName evidence="3">Putative MerR family transcriptional regulator</fullName>
    </submittedName>
</protein>
<keyword evidence="4" id="KW-1185">Reference proteome</keyword>
<dbReference type="AlphaFoldDB" id="A0A2X4XMW3"/>
<dbReference type="InterPro" id="IPR011256">
    <property type="entry name" value="Reg_factor_effector_dom_sf"/>
</dbReference>
<evidence type="ECO:0000256" key="1">
    <source>
        <dbReference type="ARBA" id="ARBA00023125"/>
    </source>
</evidence>
<dbReference type="PROSITE" id="PS00552">
    <property type="entry name" value="HTH_MERR_1"/>
    <property type="match status" value="1"/>
</dbReference>
<dbReference type="InterPro" id="IPR047057">
    <property type="entry name" value="MerR_fam"/>
</dbReference>
<dbReference type="PROSITE" id="PS50937">
    <property type="entry name" value="HTH_MERR_2"/>
    <property type="match status" value="1"/>
</dbReference>
<dbReference type="Gene3D" id="3.20.80.10">
    <property type="entry name" value="Regulatory factor, effector binding domain"/>
    <property type="match status" value="1"/>
</dbReference>
<dbReference type="Pfam" id="PF13411">
    <property type="entry name" value="MerR_1"/>
    <property type="match status" value="1"/>
</dbReference>
<reference evidence="3 4" key="1">
    <citation type="submission" date="2018-06" db="EMBL/GenBank/DDBJ databases">
        <authorList>
            <consortium name="Pathogen Informatics"/>
            <person name="Doyle S."/>
        </authorList>
    </citation>
    <scope>NUCLEOTIDE SEQUENCE [LARGE SCALE GENOMIC DNA]</scope>
    <source>
        <strain evidence="3 4">NCTC10994</strain>
    </source>
</reference>
<dbReference type="KEGG" id="rcr:NCTC10994_03858"/>
<dbReference type="SUPFAM" id="SSF46955">
    <property type="entry name" value="Putative DNA-binding domain"/>
    <property type="match status" value="1"/>
</dbReference>
<dbReference type="CDD" id="cd01107">
    <property type="entry name" value="HTH_BmrR"/>
    <property type="match status" value="1"/>
</dbReference>
<keyword evidence="1" id="KW-0238">DNA-binding</keyword>
<proteinExistence type="predicted"/>
<dbReference type="GO" id="GO:0003677">
    <property type="term" value="F:DNA binding"/>
    <property type="evidence" value="ECO:0007669"/>
    <property type="project" value="UniProtKB-KW"/>
</dbReference>
<gene>
    <name evidence="3" type="primary">bmrR</name>
    <name evidence="3" type="ORF">NCTC10994_03858</name>
</gene>
<dbReference type="Gene3D" id="1.10.1660.10">
    <property type="match status" value="1"/>
</dbReference>
<evidence type="ECO:0000313" key="3">
    <source>
        <dbReference type="EMBL" id="SQI38014.1"/>
    </source>
</evidence>
<accession>A0A2X4XMW3</accession>
<dbReference type="PANTHER" id="PTHR30204">
    <property type="entry name" value="REDOX-CYCLING DRUG-SENSING TRANSCRIPTIONAL ACTIVATOR SOXR"/>
    <property type="match status" value="1"/>
</dbReference>
<evidence type="ECO:0000313" key="4">
    <source>
        <dbReference type="Proteomes" id="UP000249091"/>
    </source>
</evidence>
<dbReference type="RefSeq" id="WP_072699499.1">
    <property type="nucleotide sequence ID" value="NZ_JAFBBL010000001.1"/>
</dbReference>
<dbReference type="InterPro" id="IPR009061">
    <property type="entry name" value="DNA-bd_dom_put_sf"/>
</dbReference>